<proteinExistence type="predicted"/>
<dbReference type="GO" id="GO:0004673">
    <property type="term" value="F:protein histidine kinase activity"/>
    <property type="evidence" value="ECO:0007669"/>
    <property type="project" value="UniProtKB-EC"/>
</dbReference>
<dbReference type="SMART" id="SM00387">
    <property type="entry name" value="HATPase_c"/>
    <property type="match status" value="1"/>
</dbReference>
<dbReference type="GO" id="GO:0000160">
    <property type="term" value="P:phosphorelay signal transduction system"/>
    <property type="evidence" value="ECO:0007669"/>
    <property type="project" value="TreeGrafter"/>
</dbReference>
<comment type="catalytic activity">
    <reaction evidence="1">
        <text>ATP + protein L-histidine = ADP + protein N-phospho-L-histidine.</text>
        <dbReference type="EC" id="2.7.13.3"/>
    </reaction>
</comment>
<dbReference type="OrthoDB" id="9809567at2"/>
<dbReference type="InterPro" id="IPR050428">
    <property type="entry name" value="TCS_sensor_his_kinase"/>
</dbReference>
<dbReference type="PANTHER" id="PTHR45436">
    <property type="entry name" value="SENSOR HISTIDINE KINASE YKOH"/>
    <property type="match status" value="1"/>
</dbReference>
<dbReference type="RefSeq" id="WP_012640200.1">
    <property type="nucleotide sequence ID" value="NC_011916.1"/>
</dbReference>
<name>A0A0H3C7R0_CAUVN</name>
<keyword evidence="9 10" id="KW-0472">Membrane</keyword>
<dbReference type="HOGENOM" id="CLU_000445_42_3_5"/>
<keyword evidence="6 10" id="KW-0812">Transmembrane</keyword>
<dbReference type="PROSITE" id="PS50109">
    <property type="entry name" value="HIS_KIN"/>
    <property type="match status" value="1"/>
</dbReference>
<dbReference type="InterPro" id="IPR036890">
    <property type="entry name" value="HATPase_C_sf"/>
</dbReference>
<evidence type="ECO:0000256" key="8">
    <source>
        <dbReference type="ARBA" id="ARBA00022989"/>
    </source>
</evidence>
<keyword evidence="13" id="KW-1185">Reference proteome</keyword>
<evidence type="ECO:0000256" key="4">
    <source>
        <dbReference type="ARBA" id="ARBA00022553"/>
    </source>
</evidence>
<evidence type="ECO:0000256" key="10">
    <source>
        <dbReference type="SAM" id="Phobius"/>
    </source>
</evidence>
<dbReference type="AlphaFoldDB" id="A0A0H3C7R0"/>
<evidence type="ECO:0000313" key="13">
    <source>
        <dbReference type="Proteomes" id="UP000001364"/>
    </source>
</evidence>
<protein>
    <recommendedName>
        <fullName evidence="3">histidine kinase</fullName>
        <ecNumber evidence="3">2.7.13.3</ecNumber>
    </recommendedName>
</protein>
<evidence type="ECO:0000256" key="9">
    <source>
        <dbReference type="ARBA" id="ARBA00023136"/>
    </source>
</evidence>
<dbReference type="InterPro" id="IPR005467">
    <property type="entry name" value="His_kinase_dom"/>
</dbReference>
<dbReference type="KEGG" id="ccs:CCNA_01363"/>
<keyword evidence="7 12" id="KW-0418">Kinase</keyword>
<evidence type="ECO:0000256" key="7">
    <source>
        <dbReference type="ARBA" id="ARBA00022777"/>
    </source>
</evidence>
<accession>A0A0H3C7R0</accession>
<feature type="transmembrane region" description="Helical" evidence="10">
    <location>
        <begin position="6"/>
        <end position="33"/>
    </location>
</feature>
<dbReference type="PANTHER" id="PTHR45436:SF5">
    <property type="entry name" value="SENSOR HISTIDINE KINASE TRCS"/>
    <property type="match status" value="1"/>
</dbReference>
<keyword evidence="5 12" id="KW-0808">Transferase</keyword>
<dbReference type="InterPro" id="IPR003594">
    <property type="entry name" value="HATPase_dom"/>
</dbReference>
<comment type="subcellular location">
    <subcellularLocation>
        <location evidence="2">Membrane</location>
    </subcellularLocation>
</comment>
<dbReference type="PATRIC" id="fig|565050.3.peg.1349"/>
<sequence length="452" mass="47303">MSGGSLRWRLIVGGMLAILAALAVAWLAMTWLFERHIVRRETADLTRAGQVLVAGLRLEPNGAPVIDATLSDPRLSKAAGGFYWQVSTTSGSERSVSLWDQALKPPQTAPAEGWSSRIAAGPFDDRVLLVERSVRPDRDGPAVLIQVASDEKVLRAARREFGRELAIFLGGLWAILSGAAALQVVLGLSPLTRVRADLARLRKSPSARMSLDHPREIAPLAEAINALAEAREADLARARRRAGDLAHSLKTPLAALSAQSRRAREDGAVAAADGLDAAIASVAAALEAELARARAAAAREAVFAAETAPLAVAERLVAVLERTADGERLIFDIDVPADLKAPASEDVVTEMLGALIENAARHARRQVRISGAVVGQGAVLIVEDDGPGLDKGRAEAALARGARLDEAGPGHGLGLAIVRDLAEASGAVLSMDRGDLGGLRAMVSWTAPGAGP</sequence>
<keyword evidence="4" id="KW-0597">Phosphoprotein</keyword>
<evidence type="ECO:0000256" key="6">
    <source>
        <dbReference type="ARBA" id="ARBA00022692"/>
    </source>
</evidence>
<dbReference type="InterPro" id="IPR004358">
    <property type="entry name" value="Sig_transdc_His_kin-like_C"/>
</dbReference>
<dbReference type="Gene3D" id="3.30.565.10">
    <property type="entry name" value="Histidine kinase-like ATPase, C-terminal domain"/>
    <property type="match status" value="1"/>
</dbReference>
<dbReference type="EC" id="2.7.13.3" evidence="3"/>
<dbReference type="PhylomeDB" id="A0A0H3C7R0"/>
<evidence type="ECO:0000259" key="11">
    <source>
        <dbReference type="PROSITE" id="PS50109"/>
    </source>
</evidence>
<dbReference type="PRINTS" id="PR00344">
    <property type="entry name" value="BCTRLSENSOR"/>
</dbReference>
<dbReference type="Pfam" id="PF02518">
    <property type="entry name" value="HATPase_c"/>
    <property type="match status" value="1"/>
</dbReference>
<reference evidence="12 13" key="1">
    <citation type="journal article" date="2010" name="J. Bacteriol.">
        <title>The genetic basis of laboratory adaptation in Caulobacter crescentus.</title>
        <authorList>
            <person name="Marks M.E."/>
            <person name="Castro-Rojas C.M."/>
            <person name="Teiling C."/>
            <person name="Du L."/>
            <person name="Kapatral V."/>
            <person name="Walunas T.L."/>
            <person name="Crosson S."/>
        </authorList>
    </citation>
    <scope>NUCLEOTIDE SEQUENCE [LARGE SCALE GENOMIC DNA]</scope>
    <source>
        <strain evidence="13">NA1000 / CB15N</strain>
    </source>
</reference>
<dbReference type="Proteomes" id="UP000001364">
    <property type="component" value="Chromosome"/>
</dbReference>
<evidence type="ECO:0000313" key="12">
    <source>
        <dbReference type="EMBL" id="ACL94828.1"/>
    </source>
</evidence>
<evidence type="ECO:0000256" key="5">
    <source>
        <dbReference type="ARBA" id="ARBA00022679"/>
    </source>
</evidence>
<gene>
    <name evidence="12" type="ordered locus">CCNA_01363</name>
</gene>
<dbReference type="GO" id="GO:0005886">
    <property type="term" value="C:plasma membrane"/>
    <property type="evidence" value="ECO:0007669"/>
    <property type="project" value="TreeGrafter"/>
</dbReference>
<feature type="domain" description="Histidine kinase" evidence="11">
    <location>
        <begin position="244"/>
        <end position="449"/>
    </location>
</feature>
<dbReference type="EMBL" id="CP001340">
    <property type="protein sequence ID" value="ACL94828.1"/>
    <property type="molecule type" value="Genomic_DNA"/>
</dbReference>
<organism evidence="12 13">
    <name type="scientific">Caulobacter vibrioides (strain NA1000 / CB15N)</name>
    <name type="common">Caulobacter crescentus</name>
    <dbReference type="NCBI Taxonomy" id="565050"/>
    <lineage>
        <taxon>Bacteria</taxon>
        <taxon>Pseudomonadati</taxon>
        <taxon>Pseudomonadota</taxon>
        <taxon>Alphaproteobacteria</taxon>
        <taxon>Caulobacterales</taxon>
        <taxon>Caulobacteraceae</taxon>
        <taxon>Caulobacter</taxon>
    </lineage>
</organism>
<dbReference type="SUPFAM" id="SSF55874">
    <property type="entry name" value="ATPase domain of HSP90 chaperone/DNA topoisomerase II/histidine kinase"/>
    <property type="match status" value="1"/>
</dbReference>
<keyword evidence="8 10" id="KW-1133">Transmembrane helix</keyword>
<evidence type="ECO:0000256" key="1">
    <source>
        <dbReference type="ARBA" id="ARBA00000085"/>
    </source>
</evidence>
<feature type="transmembrane region" description="Helical" evidence="10">
    <location>
        <begin position="165"/>
        <end position="186"/>
    </location>
</feature>
<evidence type="ECO:0000256" key="3">
    <source>
        <dbReference type="ARBA" id="ARBA00012438"/>
    </source>
</evidence>
<evidence type="ECO:0000256" key="2">
    <source>
        <dbReference type="ARBA" id="ARBA00004370"/>
    </source>
</evidence>